<dbReference type="InterPro" id="IPR006175">
    <property type="entry name" value="YjgF/YER057c/UK114"/>
</dbReference>
<dbReference type="SUPFAM" id="SSF55298">
    <property type="entry name" value="YjgF-like"/>
    <property type="match status" value="1"/>
</dbReference>
<dbReference type="Gene3D" id="3.30.1330.40">
    <property type="entry name" value="RutC-like"/>
    <property type="match status" value="1"/>
</dbReference>
<dbReference type="FunFam" id="3.30.1330.40:FF:000024">
    <property type="entry name" value="Enamine deaminase RidA"/>
    <property type="match status" value="1"/>
</dbReference>
<accession>A0A1Y2BRG6</accession>
<evidence type="ECO:0000313" key="2">
    <source>
        <dbReference type="Proteomes" id="UP000193642"/>
    </source>
</evidence>
<dbReference type="PANTHER" id="PTHR11803">
    <property type="entry name" value="2-IMINOBUTANOATE/2-IMINOPROPANOATE DEAMINASE RIDA"/>
    <property type="match status" value="1"/>
</dbReference>
<gene>
    <name evidence="1" type="ORF">BCR33DRAFT_721585</name>
</gene>
<name>A0A1Y2BRG6_9FUNG</name>
<dbReference type="InterPro" id="IPR035959">
    <property type="entry name" value="RutC-like_sf"/>
</dbReference>
<proteinExistence type="predicted"/>
<evidence type="ECO:0000313" key="1">
    <source>
        <dbReference type="EMBL" id="ORY37227.1"/>
    </source>
</evidence>
<comment type="caution">
    <text evidence="1">The sequence shown here is derived from an EMBL/GenBank/DDBJ whole genome shotgun (WGS) entry which is preliminary data.</text>
</comment>
<dbReference type="STRING" id="329046.A0A1Y2BRG6"/>
<reference evidence="1 2" key="1">
    <citation type="submission" date="2016-07" db="EMBL/GenBank/DDBJ databases">
        <title>Pervasive Adenine N6-methylation of Active Genes in Fungi.</title>
        <authorList>
            <consortium name="DOE Joint Genome Institute"/>
            <person name="Mondo S.J."/>
            <person name="Dannebaum R.O."/>
            <person name="Kuo R.C."/>
            <person name="Labutti K."/>
            <person name="Haridas S."/>
            <person name="Kuo A."/>
            <person name="Salamov A."/>
            <person name="Ahrendt S.R."/>
            <person name="Lipzen A."/>
            <person name="Sullivan W."/>
            <person name="Andreopoulos W.B."/>
            <person name="Clum A."/>
            <person name="Lindquist E."/>
            <person name="Daum C."/>
            <person name="Ramamoorthy G.K."/>
            <person name="Gryganskyi A."/>
            <person name="Culley D."/>
            <person name="Magnuson J.K."/>
            <person name="James T.Y."/>
            <person name="O'Malley M.A."/>
            <person name="Stajich J.E."/>
            <person name="Spatafora J.W."/>
            <person name="Visel A."/>
            <person name="Grigoriev I.V."/>
        </authorList>
    </citation>
    <scope>NUCLEOTIDE SEQUENCE [LARGE SCALE GENOMIC DNA]</scope>
    <source>
        <strain evidence="1 2">JEL800</strain>
    </source>
</reference>
<dbReference type="GO" id="GO:0019239">
    <property type="term" value="F:deaminase activity"/>
    <property type="evidence" value="ECO:0007669"/>
    <property type="project" value="TreeGrafter"/>
</dbReference>
<dbReference type="OrthoDB" id="309640at2759"/>
<dbReference type="EMBL" id="MCGO01000051">
    <property type="protein sequence ID" value="ORY37227.1"/>
    <property type="molecule type" value="Genomic_DNA"/>
</dbReference>
<protein>
    <submittedName>
        <fullName evidence="1">Endoribonuclease L-PSP</fullName>
    </submittedName>
</protein>
<dbReference type="AlphaFoldDB" id="A0A1Y2BRG6"/>
<dbReference type="CDD" id="cd00448">
    <property type="entry name" value="YjgF_YER057c_UK114_family"/>
    <property type="match status" value="1"/>
</dbReference>
<dbReference type="Pfam" id="PF01042">
    <property type="entry name" value="Ribonuc_L-PSP"/>
    <property type="match status" value="1"/>
</dbReference>
<dbReference type="PANTHER" id="PTHR11803:SF48">
    <property type="entry name" value="2-AMINOMUCONATE DEAMINASE"/>
    <property type="match status" value="1"/>
</dbReference>
<dbReference type="GO" id="GO:0005829">
    <property type="term" value="C:cytosol"/>
    <property type="evidence" value="ECO:0007669"/>
    <property type="project" value="TreeGrafter"/>
</dbReference>
<organism evidence="1 2">
    <name type="scientific">Rhizoclosmatium globosum</name>
    <dbReference type="NCBI Taxonomy" id="329046"/>
    <lineage>
        <taxon>Eukaryota</taxon>
        <taxon>Fungi</taxon>
        <taxon>Fungi incertae sedis</taxon>
        <taxon>Chytridiomycota</taxon>
        <taxon>Chytridiomycota incertae sedis</taxon>
        <taxon>Chytridiomycetes</taxon>
        <taxon>Chytridiales</taxon>
        <taxon>Chytriomycetaceae</taxon>
        <taxon>Rhizoclosmatium</taxon>
    </lineage>
</organism>
<dbReference type="GO" id="GO:0005739">
    <property type="term" value="C:mitochondrion"/>
    <property type="evidence" value="ECO:0007669"/>
    <property type="project" value="TreeGrafter"/>
</dbReference>
<dbReference type="Proteomes" id="UP000193642">
    <property type="component" value="Unassembled WGS sequence"/>
</dbReference>
<sequence length="144" mass="15704">MSELPNGTPFLLKDRAGGLANYPHARKAGGFIFVSGISSRRPDNTWEGVEENADGTWTLDIKAQTKAVLQNISVILAAAGASLENVIDLTVFLVDMKDYKEMNEVYNTFFPVPENGPSRTTVAVKQLPNPRLLIEIKCTAVAPQ</sequence>
<keyword evidence="2" id="KW-1185">Reference proteome</keyword>